<dbReference type="Pfam" id="PF13365">
    <property type="entry name" value="Trypsin_2"/>
    <property type="match status" value="1"/>
</dbReference>
<dbReference type="PATRIC" id="fig|1125699.3.peg.2157"/>
<proteinExistence type="predicted"/>
<dbReference type="InterPro" id="IPR009003">
    <property type="entry name" value="Peptidase_S1_PA"/>
</dbReference>
<organism evidence="2 3">
    <name type="scientific">Treponema maltophilum ATCC 51939</name>
    <dbReference type="NCBI Taxonomy" id="1125699"/>
    <lineage>
        <taxon>Bacteria</taxon>
        <taxon>Pseudomonadati</taxon>
        <taxon>Spirochaetota</taxon>
        <taxon>Spirochaetia</taxon>
        <taxon>Spirochaetales</taxon>
        <taxon>Treponemataceae</taxon>
        <taxon>Treponema</taxon>
    </lineage>
</organism>
<feature type="chain" id="PRO_5004510989" description="Serine protease" evidence="1">
    <location>
        <begin position="24"/>
        <end position="672"/>
    </location>
</feature>
<feature type="signal peptide" evidence="1">
    <location>
        <begin position="1"/>
        <end position="23"/>
    </location>
</feature>
<dbReference type="AlphaFoldDB" id="S3K496"/>
<dbReference type="SUPFAM" id="SSF50494">
    <property type="entry name" value="Trypsin-like serine proteases"/>
    <property type="match status" value="1"/>
</dbReference>
<dbReference type="eggNOG" id="COG0265">
    <property type="taxonomic scope" value="Bacteria"/>
</dbReference>
<keyword evidence="1" id="KW-0732">Signal</keyword>
<evidence type="ECO:0000256" key="1">
    <source>
        <dbReference type="SAM" id="SignalP"/>
    </source>
</evidence>
<evidence type="ECO:0000313" key="3">
    <source>
        <dbReference type="Proteomes" id="UP000014541"/>
    </source>
</evidence>
<dbReference type="HOGENOM" id="CLU_422578_0_0_12"/>
<accession>S3K496</accession>
<reference evidence="2 3" key="1">
    <citation type="submission" date="2013-04" db="EMBL/GenBank/DDBJ databases">
        <title>The Genome Sequence of Treponema maltophilum ATCC 51939.</title>
        <authorList>
            <consortium name="The Broad Institute Genomics Platform"/>
            <person name="Earl A."/>
            <person name="Ward D."/>
            <person name="Feldgarden M."/>
            <person name="Gevers D."/>
            <person name="Leonetti C."/>
            <person name="Blanton J.M."/>
            <person name="Dewhirst F.E."/>
            <person name="Izard J."/>
            <person name="Walker B."/>
            <person name="Young S."/>
            <person name="Zeng Q."/>
            <person name="Gargeya S."/>
            <person name="Fitzgerald M."/>
            <person name="Haas B."/>
            <person name="Abouelleil A."/>
            <person name="Allen A.W."/>
            <person name="Alvarado L."/>
            <person name="Arachchi H.M."/>
            <person name="Berlin A.M."/>
            <person name="Chapman S.B."/>
            <person name="Gainer-Dewar J."/>
            <person name="Goldberg J."/>
            <person name="Griggs A."/>
            <person name="Gujja S."/>
            <person name="Hansen M."/>
            <person name="Howarth C."/>
            <person name="Imamovic A."/>
            <person name="Ireland A."/>
            <person name="Larimer J."/>
            <person name="McCowan C."/>
            <person name="Murphy C."/>
            <person name="Pearson M."/>
            <person name="Poon T.W."/>
            <person name="Priest M."/>
            <person name="Roberts A."/>
            <person name="Saif S."/>
            <person name="Shea T."/>
            <person name="Sisk P."/>
            <person name="Sykes S."/>
            <person name="Wortman J."/>
            <person name="Nusbaum C."/>
            <person name="Birren B."/>
        </authorList>
    </citation>
    <scope>NUCLEOTIDE SEQUENCE [LARGE SCALE GENOMIC DNA]</scope>
    <source>
        <strain evidence="2 3">ATCC 51939</strain>
    </source>
</reference>
<name>S3K496_TREMA</name>
<dbReference type="RefSeq" id="WP_016526390.1">
    <property type="nucleotide sequence ID" value="NZ_KE332518.1"/>
</dbReference>
<evidence type="ECO:0000313" key="2">
    <source>
        <dbReference type="EMBL" id="EPF31781.1"/>
    </source>
</evidence>
<dbReference type="Gene3D" id="2.40.10.120">
    <property type="match status" value="1"/>
</dbReference>
<keyword evidence="3" id="KW-1185">Reference proteome</keyword>
<gene>
    <name evidence="2" type="ORF">HMPREF9194_02135</name>
</gene>
<comment type="caution">
    <text evidence="2">The sequence shown here is derived from an EMBL/GenBank/DDBJ whole genome shotgun (WGS) entry which is preliminary data.</text>
</comment>
<dbReference type="EMBL" id="ATFF01000006">
    <property type="protein sequence ID" value="EPF31781.1"/>
    <property type="molecule type" value="Genomic_DNA"/>
</dbReference>
<evidence type="ECO:0008006" key="4">
    <source>
        <dbReference type="Google" id="ProtNLM"/>
    </source>
</evidence>
<dbReference type="OrthoDB" id="212300at2"/>
<dbReference type="Proteomes" id="UP000014541">
    <property type="component" value="Unassembled WGS sequence"/>
</dbReference>
<protein>
    <recommendedName>
        <fullName evidence="4">Serine protease</fullName>
    </recommendedName>
</protein>
<sequence>MKVQRFFAFIACMIFMPLLTAQAVLKPEVLAKLNDAVFEVVVLKPEEGAIEYEKPLPMERIPFAIRNDKYLPIGTAFLMDDGLFYSAAHVFGLTEESQYTDYYLRAHDGTVYKVDSLLSFATDRDFIVFTAEGYTQKSKGLSAKTDAALNTQTFSVGNALGEGIIIRNGLLTSQTFEEESGAWKWLRFSAAASPGNSGGPLITPEGDVLGIITMKSANENLNYALPFAETKNVPHGTGTVHSPLHYVMPNIIAEKFFYIYDYKQKLPAKLTDVRRTLLADYNAFIAGIIKDIQKRFDFAGEEGFNKADGSVEILYTPWMARFPLTLVRTDNKKWGAYKPNEINDYKLPQNGSVSYGRMLNFTMAFIQKPDNVGMEELISSPKLYMDYLLSASRMYRTVGTERVAVTSYGQPSRSNTHKDIYGRTWLVNYWSLPFADAEAVCFALPLPGGLYVVTKTDSTSSIRSGHNLDMAFMTDYVIPRYAASFKEWKEFLSIPAQSYPVDPLLGPIQFGFGSSGTSFKNAEYDLTVSQKNFPVDEDATMRLILGFFSKDGKTDFEVRGFEAFTNTRSDNYKYFGITRQLNPPENAPQGMLDTWAQQIGRAAPYNARPYNQDQYTYYDEILFLNGVAAKDRPKLPFVYQLGTELKQHDKFKEIASFASAIKKSLKQPKGYK</sequence>
<dbReference type="STRING" id="1125699.HMPREF9194_02135"/>